<reference evidence="4" key="2">
    <citation type="submission" date="2019-09" db="UniProtKB">
        <authorList>
            <consortium name="WormBaseParasite"/>
        </authorList>
    </citation>
    <scope>IDENTIFICATION</scope>
</reference>
<name>A0A183F1V1_HELPZ</name>
<evidence type="ECO:0000313" key="3">
    <source>
        <dbReference type="Proteomes" id="UP000050761"/>
    </source>
</evidence>
<keyword evidence="1" id="KW-0732">Signal</keyword>
<dbReference type="OrthoDB" id="5820918at2759"/>
<evidence type="ECO:0000313" key="4">
    <source>
        <dbReference type="WBParaSite" id="HPBE_0000004601-mRNA-1"/>
    </source>
</evidence>
<proteinExistence type="predicted"/>
<dbReference type="EMBL" id="UZAH01000024">
    <property type="protein sequence ID" value="VDO18349.1"/>
    <property type="molecule type" value="Genomic_DNA"/>
</dbReference>
<dbReference type="AlphaFoldDB" id="A0A183F1V1"/>
<feature type="signal peptide" evidence="1">
    <location>
        <begin position="1"/>
        <end position="17"/>
    </location>
</feature>
<keyword evidence="3" id="KW-1185">Reference proteome</keyword>
<reference evidence="2 3" key="1">
    <citation type="submission" date="2018-11" db="EMBL/GenBank/DDBJ databases">
        <authorList>
            <consortium name="Pathogen Informatics"/>
        </authorList>
    </citation>
    <scope>NUCLEOTIDE SEQUENCE [LARGE SCALE GENOMIC DNA]</scope>
</reference>
<dbReference type="WBParaSite" id="HPBE_0000004601-mRNA-1">
    <property type="protein sequence ID" value="HPBE_0000004601-mRNA-1"/>
    <property type="gene ID" value="HPBE_0000004601"/>
</dbReference>
<sequence>MYVVLLSLLVAVYSVFSTESYDSGDHDKRALSAFDTLGGIGLGKRSHLSSMDSLAGLGLGKRALSSFDTLGGIGLGKRLSSFDTLGGIGLGKRSDLFKGEKKSLSSFDTLAGIGLGKRGTLFPTVNQPTSLIAEVLRGLNLLPKALKPMLSSVELEPDQNPLLSPDDFKSDLLAVLLSGIGRNVTAI</sequence>
<dbReference type="Proteomes" id="UP000050761">
    <property type="component" value="Unassembled WGS sequence"/>
</dbReference>
<feature type="chain" id="PRO_5044551184" evidence="1">
    <location>
        <begin position="18"/>
        <end position="187"/>
    </location>
</feature>
<organism evidence="3 4">
    <name type="scientific">Heligmosomoides polygyrus</name>
    <name type="common">Parasitic roundworm</name>
    <dbReference type="NCBI Taxonomy" id="6339"/>
    <lineage>
        <taxon>Eukaryota</taxon>
        <taxon>Metazoa</taxon>
        <taxon>Ecdysozoa</taxon>
        <taxon>Nematoda</taxon>
        <taxon>Chromadorea</taxon>
        <taxon>Rhabditida</taxon>
        <taxon>Rhabditina</taxon>
        <taxon>Rhabditomorpha</taxon>
        <taxon>Strongyloidea</taxon>
        <taxon>Heligmosomidae</taxon>
        <taxon>Heligmosomoides</taxon>
    </lineage>
</organism>
<protein>
    <submittedName>
        <fullName evidence="4">Orcokinin</fullName>
    </submittedName>
</protein>
<evidence type="ECO:0000313" key="2">
    <source>
        <dbReference type="EMBL" id="VDO18349.1"/>
    </source>
</evidence>
<evidence type="ECO:0000256" key="1">
    <source>
        <dbReference type="SAM" id="SignalP"/>
    </source>
</evidence>
<accession>A0A3P7TEI6</accession>
<gene>
    <name evidence="2" type="ORF">HPBE_LOCUS47</name>
</gene>
<accession>A0A183F1V1</accession>